<reference evidence="2 3" key="1">
    <citation type="submission" date="2017-03" db="EMBL/GenBank/DDBJ databases">
        <authorList>
            <person name="Afonso C.L."/>
            <person name="Miller P.J."/>
            <person name="Scott M.A."/>
            <person name="Spackman E."/>
            <person name="Goraichik I."/>
            <person name="Dimitrov K.M."/>
            <person name="Suarez D.L."/>
            <person name="Swayne D.E."/>
        </authorList>
    </citation>
    <scope>NUCLEOTIDE SEQUENCE [LARGE SCALE GENOMIC DNA]</scope>
    <source>
        <strain evidence="2 3">CECT 7971</strain>
    </source>
</reference>
<protein>
    <recommendedName>
        <fullName evidence="4">4-amino-4-deoxy-L-arabinose-phosphoundecaprenol flippase subunit ArnE</fullName>
    </recommendedName>
</protein>
<evidence type="ECO:0000313" key="3">
    <source>
        <dbReference type="Proteomes" id="UP000193307"/>
    </source>
</evidence>
<dbReference type="AlphaFoldDB" id="A0A1Y5SGF9"/>
<feature type="transmembrane region" description="Helical" evidence="1">
    <location>
        <begin position="90"/>
        <end position="107"/>
    </location>
</feature>
<organism evidence="2 3">
    <name type="scientific">Pacificibacter marinus</name>
    <dbReference type="NCBI Taxonomy" id="658057"/>
    <lineage>
        <taxon>Bacteria</taxon>
        <taxon>Pseudomonadati</taxon>
        <taxon>Pseudomonadota</taxon>
        <taxon>Alphaproteobacteria</taxon>
        <taxon>Rhodobacterales</taxon>
        <taxon>Roseobacteraceae</taxon>
        <taxon>Pacificibacter</taxon>
    </lineage>
</organism>
<feature type="transmembrane region" description="Helical" evidence="1">
    <location>
        <begin position="64"/>
        <end position="84"/>
    </location>
</feature>
<dbReference type="STRING" id="658057.SAMN04488032_103223"/>
<sequence>MLAYAVPQSVLLILVGSSYALATMGMKLVSGIQFAWGGAALILAGLALAATGEIALLKNNSMSQLYLILVGVETALVLVCALFMGEKFTPRMILGGGLIISGMIAVAH</sequence>
<accession>A0A1Y5SGF9</accession>
<evidence type="ECO:0000313" key="2">
    <source>
        <dbReference type="EMBL" id="SLN39045.1"/>
    </source>
</evidence>
<keyword evidence="3" id="KW-1185">Reference proteome</keyword>
<keyword evidence="1" id="KW-0472">Membrane</keyword>
<proteinExistence type="predicted"/>
<evidence type="ECO:0000256" key="1">
    <source>
        <dbReference type="SAM" id="Phobius"/>
    </source>
</evidence>
<dbReference type="EMBL" id="FWFW01000004">
    <property type="protein sequence ID" value="SLN39045.1"/>
    <property type="molecule type" value="Genomic_DNA"/>
</dbReference>
<evidence type="ECO:0008006" key="4">
    <source>
        <dbReference type="Google" id="ProtNLM"/>
    </source>
</evidence>
<dbReference type="Gene3D" id="1.10.3730.20">
    <property type="match status" value="1"/>
</dbReference>
<feature type="transmembrane region" description="Helical" evidence="1">
    <location>
        <begin position="36"/>
        <end position="57"/>
    </location>
</feature>
<keyword evidence="1" id="KW-1133">Transmembrane helix</keyword>
<gene>
    <name evidence="2" type="ORF">PAM7971_01775</name>
</gene>
<dbReference type="Proteomes" id="UP000193307">
    <property type="component" value="Unassembled WGS sequence"/>
</dbReference>
<name>A0A1Y5SGF9_9RHOB</name>
<dbReference type="OrthoDB" id="7875799at2"/>
<dbReference type="RefSeq" id="WP_085848851.1">
    <property type="nucleotide sequence ID" value="NZ_FNZV01000003.1"/>
</dbReference>
<keyword evidence="1" id="KW-0812">Transmembrane</keyword>